<evidence type="ECO:0000256" key="4">
    <source>
        <dbReference type="ARBA" id="ARBA00022475"/>
    </source>
</evidence>
<feature type="transmembrane region" description="Helical" evidence="10">
    <location>
        <begin position="169"/>
        <end position="188"/>
    </location>
</feature>
<keyword evidence="4" id="KW-1003">Cell membrane</keyword>
<keyword evidence="5 10" id="KW-0812">Transmembrane</keyword>
<feature type="compositionally biased region" description="Polar residues" evidence="9">
    <location>
        <begin position="504"/>
        <end position="520"/>
    </location>
</feature>
<feature type="transmembrane region" description="Helical" evidence="10">
    <location>
        <begin position="392"/>
        <end position="419"/>
    </location>
</feature>
<feature type="transmembrane region" description="Helical" evidence="10">
    <location>
        <begin position="49"/>
        <end position="66"/>
    </location>
</feature>
<dbReference type="RefSeq" id="WP_275822169.1">
    <property type="nucleotide sequence ID" value="NZ_BAAANM010000042.1"/>
</dbReference>
<dbReference type="PANTHER" id="PTHR42718">
    <property type="entry name" value="MAJOR FACILITATOR SUPERFAMILY MULTIDRUG TRANSPORTER MFSC"/>
    <property type="match status" value="1"/>
</dbReference>
<evidence type="ECO:0000259" key="11">
    <source>
        <dbReference type="PROSITE" id="PS50850"/>
    </source>
</evidence>
<evidence type="ECO:0000256" key="2">
    <source>
        <dbReference type="ARBA" id="ARBA00008537"/>
    </source>
</evidence>
<feature type="transmembrane region" description="Helical" evidence="10">
    <location>
        <begin position="78"/>
        <end position="104"/>
    </location>
</feature>
<dbReference type="PANTHER" id="PTHR42718:SF9">
    <property type="entry name" value="MAJOR FACILITATOR SUPERFAMILY MULTIDRUG TRANSPORTER MFSC"/>
    <property type="match status" value="1"/>
</dbReference>
<dbReference type="InterPro" id="IPR004638">
    <property type="entry name" value="EmrB-like"/>
</dbReference>
<dbReference type="Gene3D" id="1.20.1720.10">
    <property type="entry name" value="Multidrug resistance protein D"/>
    <property type="match status" value="1"/>
</dbReference>
<evidence type="ECO:0000256" key="5">
    <source>
        <dbReference type="ARBA" id="ARBA00022692"/>
    </source>
</evidence>
<evidence type="ECO:0000256" key="8">
    <source>
        <dbReference type="ARBA" id="ARBA00023251"/>
    </source>
</evidence>
<feature type="transmembrane region" description="Helical" evidence="10">
    <location>
        <begin position="110"/>
        <end position="128"/>
    </location>
</feature>
<feature type="transmembrane region" description="Helical" evidence="10">
    <location>
        <begin position="266"/>
        <end position="286"/>
    </location>
</feature>
<evidence type="ECO:0000256" key="9">
    <source>
        <dbReference type="SAM" id="MobiDB-lite"/>
    </source>
</evidence>
<feature type="transmembrane region" description="Helical" evidence="10">
    <location>
        <begin position="224"/>
        <end position="245"/>
    </location>
</feature>
<protein>
    <submittedName>
        <fullName evidence="12">MFS transporter</fullName>
    </submittedName>
</protein>
<comment type="subcellular location">
    <subcellularLocation>
        <location evidence="1">Cell membrane</location>
        <topology evidence="1">Multi-pass membrane protein</topology>
    </subcellularLocation>
</comment>
<organism evidence="12 13">
    <name type="scientific">Streptantibioticus ferralitis</name>
    <dbReference type="NCBI Taxonomy" id="236510"/>
    <lineage>
        <taxon>Bacteria</taxon>
        <taxon>Bacillati</taxon>
        <taxon>Actinomycetota</taxon>
        <taxon>Actinomycetes</taxon>
        <taxon>Kitasatosporales</taxon>
        <taxon>Streptomycetaceae</taxon>
        <taxon>Streptantibioticus</taxon>
    </lineage>
</organism>
<reference evidence="12 13" key="1">
    <citation type="submission" date="2023-03" db="EMBL/GenBank/DDBJ databases">
        <title>Draft genome sequence of type strain Streptomyces ferralitis JCM 14344.</title>
        <authorList>
            <person name="Klaysubun C."/>
            <person name="Duangmal K."/>
        </authorList>
    </citation>
    <scope>NUCLEOTIDE SEQUENCE [LARGE SCALE GENOMIC DNA]</scope>
    <source>
        <strain evidence="12 13">JCM 14344</strain>
    </source>
</reference>
<dbReference type="PRINTS" id="PR01036">
    <property type="entry name" value="TCRTETB"/>
</dbReference>
<comment type="similarity">
    <text evidence="2">Belongs to the major facilitator superfamily. EmrB family.</text>
</comment>
<feature type="transmembrane region" description="Helical" evidence="10">
    <location>
        <begin position="306"/>
        <end position="324"/>
    </location>
</feature>
<sequence length="520" mass="53813">MPEPGRRRRALVLAVCCMSVLLVSLDTTILNVALPAVQHDLHCSVPGLQWTLDAYTIVLASLLILAGSTADRLGRRRVFLAGLVLFTGGSALCSLAPGLGWLIAFRMVQALGGCMLTPVAMAILANSFPEPRERARAIGVWGGVVGISMACGPILGGVLVQTAGWRSVFWLNVPIGLAALLLTVAFVPESRAPQPRRIDPVGQLLVIAALGLLTYAIIEAPGRGWTAPVIVACLAAAAGALVWLVPYENRRAEPLIDPRLFRSPSFSGATVMAVCAFSALGGFLFANSLYLQQVLGLSALESGVRLLPMAVPCLVCPPLAGRIVGSHGTRIPLLLAGLGITAGGALAVPATHSADHAGPLLWVAYALFGLGFGFVNAPITDTAVAGLPRDQAGVAAAIAATSRQVGAALGIAVIGALIAAGARQAAWWTITGCGLAILALGALSTRPRPGTGEPGPHMSHGHHKPRPIGPDRATSVHERTVSRRSPSAHGRHEAPDGTKRHPTHQLSKVTIQQSTGVNTA</sequence>
<evidence type="ECO:0000256" key="6">
    <source>
        <dbReference type="ARBA" id="ARBA00022989"/>
    </source>
</evidence>
<comment type="caution">
    <text evidence="12">The sequence shown here is derived from an EMBL/GenBank/DDBJ whole genome shotgun (WGS) entry which is preliminary data.</text>
</comment>
<evidence type="ECO:0000313" key="12">
    <source>
        <dbReference type="EMBL" id="MDF2261000.1"/>
    </source>
</evidence>
<feature type="region of interest" description="Disordered" evidence="9">
    <location>
        <begin position="447"/>
        <end position="520"/>
    </location>
</feature>
<feature type="domain" description="Major facilitator superfamily (MFS) profile" evidence="11">
    <location>
        <begin position="12"/>
        <end position="450"/>
    </location>
</feature>
<name>A0ABT5ZD73_9ACTN</name>
<dbReference type="PROSITE" id="PS50850">
    <property type="entry name" value="MFS"/>
    <property type="match status" value="1"/>
</dbReference>
<dbReference type="Gene3D" id="1.20.1250.20">
    <property type="entry name" value="MFS general substrate transporter like domains"/>
    <property type="match status" value="1"/>
</dbReference>
<dbReference type="InterPro" id="IPR011701">
    <property type="entry name" value="MFS"/>
</dbReference>
<evidence type="ECO:0000256" key="7">
    <source>
        <dbReference type="ARBA" id="ARBA00023136"/>
    </source>
</evidence>
<evidence type="ECO:0000256" key="10">
    <source>
        <dbReference type="SAM" id="Phobius"/>
    </source>
</evidence>
<keyword evidence="3" id="KW-0813">Transport</keyword>
<feature type="transmembrane region" description="Helical" evidence="10">
    <location>
        <begin position="140"/>
        <end position="163"/>
    </location>
</feature>
<dbReference type="InterPro" id="IPR036259">
    <property type="entry name" value="MFS_trans_sf"/>
</dbReference>
<keyword evidence="13" id="KW-1185">Reference proteome</keyword>
<feature type="transmembrane region" description="Helical" evidence="10">
    <location>
        <begin position="425"/>
        <end position="443"/>
    </location>
</feature>
<evidence type="ECO:0000313" key="13">
    <source>
        <dbReference type="Proteomes" id="UP001220022"/>
    </source>
</evidence>
<dbReference type="Proteomes" id="UP001220022">
    <property type="component" value="Unassembled WGS sequence"/>
</dbReference>
<feature type="transmembrane region" description="Helical" evidence="10">
    <location>
        <begin position="331"/>
        <end position="348"/>
    </location>
</feature>
<feature type="transmembrane region" description="Helical" evidence="10">
    <location>
        <begin position="360"/>
        <end position="380"/>
    </location>
</feature>
<dbReference type="NCBIfam" id="TIGR00711">
    <property type="entry name" value="efflux_EmrB"/>
    <property type="match status" value="1"/>
</dbReference>
<dbReference type="EMBL" id="JARHTQ010000045">
    <property type="protein sequence ID" value="MDF2261000.1"/>
    <property type="molecule type" value="Genomic_DNA"/>
</dbReference>
<keyword evidence="7 10" id="KW-0472">Membrane</keyword>
<evidence type="ECO:0000256" key="1">
    <source>
        <dbReference type="ARBA" id="ARBA00004651"/>
    </source>
</evidence>
<gene>
    <name evidence="12" type="ORF">P2L57_36370</name>
</gene>
<accession>A0ABT5ZD73</accession>
<dbReference type="SUPFAM" id="SSF103473">
    <property type="entry name" value="MFS general substrate transporter"/>
    <property type="match status" value="1"/>
</dbReference>
<feature type="compositionally biased region" description="Basic and acidic residues" evidence="9">
    <location>
        <begin position="490"/>
        <end position="499"/>
    </location>
</feature>
<keyword evidence="6 10" id="KW-1133">Transmembrane helix</keyword>
<dbReference type="InterPro" id="IPR020846">
    <property type="entry name" value="MFS_dom"/>
</dbReference>
<evidence type="ECO:0000256" key="3">
    <source>
        <dbReference type="ARBA" id="ARBA00022448"/>
    </source>
</evidence>
<keyword evidence="8" id="KW-0046">Antibiotic resistance</keyword>
<feature type="transmembrane region" description="Helical" evidence="10">
    <location>
        <begin position="200"/>
        <end position="218"/>
    </location>
</feature>
<dbReference type="Pfam" id="PF07690">
    <property type="entry name" value="MFS_1"/>
    <property type="match status" value="1"/>
</dbReference>
<feature type="compositionally biased region" description="Low complexity" evidence="9">
    <location>
        <begin position="447"/>
        <end position="456"/>
    </location>
</feature>
<proteinExistence type="inferred from homology"/>
<dbReference type="CDD" id="cd17321">
    <property type="entry name" value="MFS_MMR_MDR_like"/>
    <property type="match status" value="1"/>
</dbReference>